<dbReference type="GO" id="GO:0005794">
    <property type="term" value="C:Golgi apparatus"/>
    <property type="evidence" value="ECO:0007669"/>
    <property type="project" value="TreeGrafter"/>
</dbReference>
<protein>
    <submittedName>
        <fullName evidence="1">Putative transport and golgi organization protein 2</fullName>
    </submittedName>
</protein>
<reference evidence="1" key="1">
    <citation type="journal article" date="2018" name="PLoS Negl. Trop. Dis.">
        <title>Sialome diversity of ticks revealed by RNAseq of single tick salivary glands.</title>
        <authorList>
            <person name="Perner J."/>
            <person name="Kropackova S."/>
            <person name="Kopacek P."/>
            <person name="Ribeiro J.M."/>
        </authorList>
    </citation>
    <scope>NUCLEOTIDE SEQUENCE</scope>
    <source>
        <strain evidence="1">Siblings of single egg batch collected in Ceske Budejovice</strain>
        <tissue evidence="1">Salivary glands</tissue>
    </source>
</reference>
<evidence type="ECO:0000313" key="1">
    <source>
        <dbReference type="EMBL" id="JAR91507.1"/>
    </source>
</evidence>
<organism evidence="1">
    <name type="scientific">Ixodes ricinus</name>
    <name type="common">Common tick</name>
    <name type="synonym">Acarus ricinus</name>
    <dbReference type="NCBI Taxonomy" id="34613"/>
    <lineage>
        <taxon>Eukaryota</taxon>
        <taxon>Metazoa</taxon>
        <taxon>Ecdysozoa</taxon>
        <taxon>Arthropoda</taxon>
        <taxon>Chelicerata</taxon>
        <taxon>Arachnida</taxon>
        <taxon>Acari</taxon>
        <taxon>Parasitiformes</taxon>
        <taxon>Ixodida</taxon>
        <taxon>Ixodoidea</taxon>
        <taxon>Ixodidae</taxon>
        <taxon>Ixodinae</taxon>
        <taxon>Ixodes</taxon>
    </lineage>
</organism>
<proteinExistence type="predicted"/>
<dbReference type="AlphaFoldDB" id="A0A147BL27"/>
<dbReference type="GO" id="GO:0009306">
    <property type="term" value="P:protein secretion"/>
    <property type="evidence" value="ECO:0007669"/>
    <property type="project" value="TreeGrafter"/>
</dbReference>
<dbReference type="PANTHER" id="PTHR17985:SF8">
    <property type="entry name" value="TRANSPORT AND GOLGI ORGANIZATION PROTEIN 2 HOMOLOG"/>
    <property type="match status" value="1"/>
</dbReference>
<sequence>MCLLYLFVNPQPKPDEYLLVLANVRDEFFGRPTSGCHVWERNPQLVGPMDLEEGKAGGTWLGMNVTGKLASLLNIIQPLDEITGDEKLPRGHLVVKYLEGQHDGASYLRELSRRADDFDRFLLVTLDIRPSRQDIEATCYTNALDAPPVSLKPGFHAFGNSNPLRPWRKVVESRRQFSDIVRRFGKTSRKQALVDELLVMMRNGTEYFPDAQLLKDAEGRSEESLRGLSSVFVRVEDEYYGSRTHTVILVDSMGSVDYVERTMQQPIDLDRDEPWLTTVHRFGIQETGSLVSRL</sequence>
<dbReference type="GO" id="GO:0007030">
    <property type="term" value="P:Golgi organization"/>
    <property type="evidence" value="ECO:0007669"/>
    <property type="project" value="TreeGrafter"/>
</dbReference>
<dbReference type="Pfam" id="PF05742">
    <property type="entry name" value="TANGO2"/>
    <property type="match status" value="1"/>
</dbReference>
<dbReference type="PANTHER" id="PTHR17985">
    <property type="entry name" value="SER/THR-RICH PROTEIN T10 IN DGCR REGION"/>
    <property type="match status" value="1"/>
</dbReference>
<accession>A0A147BL27</accession>
<dbReference type="EMBL" id="GEGO01003897">
    <property type="protein sequence ID" value="JAR91507.1"/>
    <property type="molecule type" value="Transcribed_RNA"/>
</dbReference>
<name>A0A147BL27_IXORI</name>
<dbReference type="InterPro" id="IPR008551">
    <property type="entry name" value="TANGO2"/>
</dbReference>